<sequence length="443" mass="48258">MSSPEDLEKAEKSQPLLVEVSTDDLISPPVVPEGGNKRRTLFFLVYTICVLFYLHMLGRLWLGRVGDDQVQVDDNTLMQCHLDSVNFTEITTSENAWDSPYRAHASTSLPVFSKELSFVALGDLSAGTFQISQSLEVGADATVDITVLYDRPEVLYNVSICHLHPSPGKRGLAFITSKWPGAKAEHKVEVNIHVRLPANADPRSPLVIKELRTYLPQYMHIIPDLSESVHFGRIHLTSHNRAGIEAQGLRADDIKIEAGVGPITGTYNATSVLMLDTSNSPIAVRANLLGGAGRVVHLYMKTSNGFIDSQIGMYSNATNATGGAFSVNARTANSPLKLAFVDAPADSVLHADAGTSNSPAQVRLHETFEGAFSLMASAFLRPVVEWKRDAEDPAGRGRERTVKVNAVKDSLVTGNVFWGEQEGMKRRGTVRVATSNSPVRLIL</sequence>
<evidence type="ECO:0000313" key="3">
    <source>
        <dbReference type="Proteomes" id="UP000230002"/>
    </source>
</evidence>
<keyword evidence="3" id="KW-1185">Reference proteome</keyword>
<dbReference type="Proteomes" id="UP000230002">
    <property type="component" value="Unassembled WGS sequence"/>
</dbReference>
<dbReference type="AlphaFoldDB" id="A0A2G8SJ29"/>
<dbReference type="EMBL" id="AYKW01000007">
    <property type="protein sequence ID" value="PIL33769.1"/>
    <property type="molecule type" value="Genomic_DNA"/>
</dbReference>
<name>A0A2G8SJ29_9APHY</name>
<evidence type="ECO:0000256" key="1">
    <source>
        <dbReference type="SAM" id="Phobius"/>
    </source>
</evidence>
<comment type="caution">
    <text evidence="2">The sequence shown here is derived from an EMBL/GenBank/DDBJ whole genome shotgun (WGS) entry which is preliminary data.</text>
</comment>
<organism evidence="2 3">
    <name type="scientific">Ganoderma sinense ZZ0214-1</name>
    <dbReference type="NCBI Taxonomy" id="1077348"/>
    <lineage>
        <taxon>Eukaryota</taxon>
        <taxon>Fungi</taxon>
        <taxon>Dikarya</taxon>
        <taxon>Basidiomycota</taxon>
        <taxon>Agaricomycotina</taxon>
        <taxon>Agaricomycetes</taxon>
        <taxon>Polyporales</taxon>
        <taxon>Polyporaceae</taxon>
        <taxon>Ganoderma</taxon>
    </lineage>
</organism>
<dbReference type="STRING" id="1077348.A0A2G8SJ29"/>
<keyword evidence="1" id="KW-1133">Transmembrane helix</keyword>
<gene>
    <name evidence="2" type="ORF">GSI_04394</name>
</gene>
<dbReference type="OrthoDB" id="5570013at2759"/>
<feature type="transmembrane region" description="Helical" evidence="1">
    <location>
        <begin position="41"/>
        <end position="62"/>
    </location>
</feature>
<proteinExistence type="predicted"/>
<accession>A0A2G8SJ29</accession>
<evidence type="ECO:0000313" key="2">
    <source>
        <dbReference type="EMBL" id="PIL33769.1"/>
    </source>
</evidence>
<reference evidence="2 3" key="1">
    <citation type="journal article" date="2015" name="Sci. Rep.">
        <title>Chromosome-level genome map provides insights into diverse defense mechanisms in the medicinal fungus Ganoderma sinense.</title>
        <authorList>
            <person name="Zhu Y."/>
            <person name="Xu J."/>
            <person name="Sun C."/>
            <person name="Zhou S."/>
            <person name="Xu H."/>
            <person name="Nelson D.R."/>
            <person name="Qian J."/>
            <person name="Song J."/>
            <person name="Luo H."/>
            <person name="Xiang L."/>
            <person name="Li Y."/>
            <person name="Xu Z."/>
            <person name="Ji A."/>
            <person name="Wang L."/>
            <person name="Lu S."/>
            <person name="Hayward A."/>
            <person name="Sun W."/>
            <person name="Li X."/>
            <person name="Schwartz D.C."/>
            <person name="Wang Y."/>
            <person name="Chen S."/>
        </authorList>
    </citation>
    <scope>NUCLEOTIDE SEQUENCE [LARGE SCALE GENOMIC DNA]</scope>
    <source>
        <strain evidence="2 3">ZZ0214-1</strain>
    </source>
</reference>
<keyword evidence="1" id="KW-0472">Membrane</keyword>
<protein>
    <submittedName>
        <fullName evidence="2">Uncharacterized protein</fullName>
    </submittedName>
</protein>
<keyword evidence="1" id="KW-0812">Transmembrane</keyword>